<organism evidence="1 2">
    <name type="scientific">Fischerella thermalis CCMEE 5268</name>
    <dbReference type="NCBI Taxonomy" id="2019662"/>
    <lineage>
        <taxon>Bacteria</taxon>
        <taxon>Bacillati</taxon>
        <taxon>Cyanobacteriota</taxon>
        <taxon>Cyanophyceae</taxon>
        <taxon>Nostocales</taxon>
        <taxon>Hapalosiphonaceae</taxon>
        <taxon>Fischerella</taxon>
    </lineage>
</organism>
<evidence type="ECO:0000313" key="1">
    <source>
        <dbReference type="EMBL" id="PMB01214.1"/>
    </source>
</evidence>
<evidence type="ECO:0000313" key="2">
    <source>
        <dbReference type="Proteomes" id="UP000235025"/>
    </source>
</evidence>
<dbReference type="AlphaFoldDB" id="A0A2N6KML0"/>
<name>A0A2N6KML0_9CYAN</name>
<reference evidence="1 2" key="1">
    <citation type="submission" date="2017-07" db="EMBL/GenBank/DDBJ databases">
        <title>Genomes of Fischerella (Mastigocladus) sp. strains.</title>
        <authorList>
            <person name="Miller S.R."/>
        </authorList>
    </citation>
    <scope>NUCLEOTIDE SEQUENCE [LARGE SCALE GENOMIC DNA]</scope>
    <source>
        <strain evidence="1 2">CCMEE 5268</strain>
    </source>
</reference>
<sequence>MFKISSSQLEVSYFILGISRFKPEFSCFNLEISCFKLGISRFKPELSDSKLGISHFKHDRPNIENHQQAIAPLHLPPKQ</sequence>
<protein>
    <submittedName>
        <fullName evidence="1">Uncharacterized protein</fullName>
    </submittedName>
</protein>
<gene>
    <name evidence="1" type="ORF">CEN50_00345</name>
</gene>
<accession>A0A2N6KML0</accession>
<comment type="caution">
    <text evidence="1">The sequence shown here is derived from an EMBL/GenBank/DDBJ whole genome shotgun (WGS) entry which is preliminary data.</text>
</comment>
<proteinExistence type="predicted"/>
<dbReference type="EMBL" id="NMQA01000004">
    <property type="protein sequence ID" value="PMB01214.1"/>
    <property type="molecule type" value="Genomic_DNA"/>
</dbReference>
<dbReference type="Proteomes" id="UP000235025">
    <property type="component" value="Unassembled WGS sequence"/>
</dbReference>